<dbReference type="InterPro" id="IPR004104">
    <property type="entry name" value="Gfo/Idh/MocA-like_OxRdtase_C"/>
</dbReference>
<sequence length="324" mass="36581">MKKLRIGIIGSGIAARELHFPALKRLENLYQITAISSPHIDHANEFASLCEKGVKTFDDHLKMMKSGLIDVVDIAIPVNFNYQTIKDAFDNGFDVICEKPIAENVQSAKQVIELCTKNPEKILYIAESQRHDPAIESIKKMISKIGKVAFFEYKLILQTKGSKYAQTEWRKSPKHVGGFLSDGGVHHVAFLNGIFGHAESVQAFVGQLSGFTDSYDTMVMNIKYENGVFGNYSVSYALDLQAENEFIIYGMEGILKLEGSKLKLIKENKIYEFEVPYVNFFEEEFKDFYNSVLTRSKSKLGDPFLALEDLEMIESGVEGKRLMN</sequence>
<dbReference type="InterPro" id="IPR036291">
    <property type="entry name" value="NAD(P)-bd_dom_sf"/>
</dbReference>
<evidence type="ECO:0000313" key="3">
    <source>
        <dbReference type="EMBL" id="HGE75165.1"/>
    </source>
</evidence>
<dbReference type="PANTHER" id="PTHR43708:SF8">
    <property type="entry name" value="OXIDOREDUCTASE"/>
    <property type="match status" value="1"/>
</dbReference>
<feature type="domain" description="Gfo/Idh/MocA-like oxidoreductase N-terminal" evidence="1">
    <location>
        <begin position="4"/>
        <end position="121"/>
    </location>
</feature>
<dbReference type="GO" id="GO:0000166">
    <property type="term" value="F:nucleotide binding"/>
    <property type="evidence" value="ECO:0007669"/>
    <property type="project" value="InterPro"/>
</dbReference>
<dbReference type="SUPFAM" id="SSF55347">
    <property type="entry name" value="Glyceraldehyde-3-phosphate dehydrogenase-like, C-terminal domain"/>
    <property type="match status" value="1"/>
</dbReference>
<dbReference type="SUPFAM" id="SSF51735">
    <property type="entry name" value="NAD(P)-binding Rossmann-fold domains"/>
    <property type="match status" value="1"/>
</dbReference>
<name>A0A7V3VT01_9BACT</name>
<evidence type="ECO:0000259" key="2">
    <source>
        <dbReference type="Pfam" id="PF02894"/>
    </source>
</evidence>
<reference evidence="3" key="1">
    <citation type="journal article" date="2020" name="mSystems">
        <title>Genome- and Community-Level Interaction Insights into Carbon Utilization and Element Cycling Functions of Hydrothermarchaeota in Hydrothermal Sediment.</title>
        <authorList>
            <person name="Zhou Z."/>
            <person name="Liu Y."/>
            <person name="Xu W."/>
            <person name="Pan J."/>
            <person name="Luo Z.H."/>
            <person name="Li M."/>
        </authorList>
    </citation>
    <scope>NUCLEOTIDE SEQUENCE [LARGE SCALE GENOMIC DNA]</scope>
    <source>
        <strain evidence="3">SpSt-966</strain>
    </source>
</reference>
<dbReference type="Pfam" id="PF02894">
    <property type="entry name" value="GFO_IDH_MocA_C"/>
    <property type="match status" value="1"/>
</dbReference>
<evidence type="ECO:0000259" key="1">
    <source>
        <dbReference type="Pfam" id="PF01408"/>
    </source>
</evidence>
<dbReference type="EMBL" id="DTPE01000147">
    <property type="protein sequence ID" value="HGE75165.1"/>
    <property type="molecule type" value="Genomic_DNA"/>
</dbReference>
<dbReference type="AlphaFoldDB" id="A0A7V3VT01"/>
<dbReference type="InterPro" id="IPR051317">
    <property type="entry name" value="Gfo/Idh/MocA_oxidoreduct"/>
</dbReference>
<dbReference type="Gene3D" id="3.40.50.720">
    <property type="entry name" value="NAD(P)-binding Rossmann-like Domain"/>
    <property type="match status" value="1"/>
</dbReference>
<protein>
    <submittedName>
        <fullName evidence="3">Gfo/Idh/MocA family oxidoreductase</fullName>
    </submittedName>
</protein>
<dbReference type="InterPro" id="IPR000683">
    <property type="entry name" value="Gfo/Idh/MocA-like_OxRdtase_N"/>
</dbReference>
<organism evidence="3">
    <name type="scientific">Mesoaciditoga lauensis</name>
    <dbReference type="NCBI Taxonomy" id="1495039"/>
    <lineage>
        <taxon>Bacteria</taxon>
        <taxon>Thermotogati</taxon>
        <taxon>Thermotogota</taxon>
        <taxon>Thermotogae</taxon>
        <taxon>Mesoaciditogales</taxon>
        <taxon>Mesoaciditogaceae</taxon>
        <taxon>Mesoaciditoga</taxon>
    </lineage>
</organism>
<proteinExistence type="predicted"/>
<accession>A0A7V3VT01</accession>
<comment type="caution">
    <text evidence="3">The sequence shown here is derived from an EMBL/GenBank/DDBJ whole genome shotgun (WGS) entry which is preliminary data.</text>
</comment>
<gene>
    <name evidence="3" type="ORF">ENX73_03455</name>
</gene>
<dbReference type="Pfam" id="PF01408">
    <property type="entry name" value="GFO_IDH_MocA"/>
    <property type="match status" value="1"/>
</dbReference>
<dbReference type="Gene3D" id="3.30.360.10">
    <property type="entry name" value="Dihydrodipicolinate Reductase, domain 2"/>
    <property type="match status" value="1"/>
</dbReference>
<feature type="domain" description="Gfo/Idh/MocA-like oxidoreductase C-terminal" evidence="2">
    <location>
        <begin position="139"/>
        <end position="315"/>
    </location>
</feature>
<dbReference type="PANTHER" id="PTHR43708">
    <property type="entry name" value="CONSERVED EXPRESSED OXIDOREDUCTASE (EUROFUNG)"/>
    <property type="match status" value="1"/>
</dbReference>